<organism evidence="1">
    <name type="scientific">Salmonella sp</name>
    <dbReference type="NCBI Taxonomy" id="599"/>
    <lineage>
        <taxon>Bacteria</taxon>
        <taxon>Pseudomonadati</taxon>
        <taxon>Pseudomonadota</taxon>
        <taxon>Gammaproteobacteria</taxon>
        <taxon>Enterobacterales</taxon>
        <taxon>Enterobacteriaceae</taxon>
        <taxon>Salmonella</taxon>
    </lineage>
</organism>
<sequence length="64" mass="7244">MQQAALQSLMLQGSRKNRRQKRYIQCRCNSAWNRVLAKTGHISAHSARSFAESDAASRPVMKPD</sequence>
<name>A0A6M4NKS4_SALSP</name>
<dbReference type="AlphaFoldDB" id="A0A6M4NKS4"/>
<protein>
    <submittedName>
        <fullName evidence="1">Uncharacterized protein</fullName>
    </submittedName>
</protein>
<dbReference type="EMBL" id="MN539018">
    <property type="protein sequence ID" value="QJR97260.1"/>
    <property type="molecule type" value="Genomic_DNA"/>
</dbReference>
<proteinExistence type="predicted"/>
<accession>A0A6M4NKS4</accession>
<keyword evidence="1" id="KW-0614">Plasmid</keyword>
<geneLocation type="plasmid" evidence="1">
    <name>pOYZ4</name>
</geneLocation>
<reference evidence="1" key="1">
    <citation type="submission" date="2019-10" db="EMBL/GenBank/DDBJ databases">
        <authorList>
            <person name="Chang M.-X."/>
            <person name="Jiang H.-X."/>
        </authorList>
    </citation>
    <scope>NUCLEOTIDE SEQUENCE</scope>
    <source>
        <strain evidence="1">OYZ4</strain>
        <plasmid evidence="1">pOYZ4</plasmid>
    </source>
</reference>
<evidence type="ECO:0000313" key="1">
    <source>
        <dbReference type="EMBL" id="QJR97260.1"/>
    </source>
</evidence>